<organism evidence="2 3">
    <name type="scientific">Scyliorhinus torazame</name>
    <name type="common">Cloudy catshark</name>
    <name type="synonym">Catulus torazame</name>
    <dbReference type="NCBI Taxonomy" id="75743"/>
    <lineage>
        <taxon>Eukaryota</taxon>
        <taxon>Metazoa</taxon>
        <taxon>Chordata</taxon>
        <taxon>Craniata</taxon>
        <taxon>Vertebrata</taxon>
        <taxon>Chondrichthyes</taxon>
        <taxon>Elasmobranchii</taxon>
        <taxon>Galeomorphii</taxon>
        <taxon>Galeoidea</taxon>
        <taxon>Carcharhiniformes</taxon>
        <taxon>Scyliorhinidae</taxon>
        <taxon>Scyliorhinus</taxon>
    </lineage>
</organism>
<evidence type="ECO:0000256" key="1">
    <source>
        <dbReference type="SAM" id="Phobius"/>
    </source>
</evidence>
<keyword evidence="1" id="KW-1133">Transmembrane helix</keyword>
<dbReference type="Proteomes" id="UP000288216">
    <property type="component" value="Unassembled WGS sequence"/>
</dbReference>
<comment type="caution">
    <text evidence="2">The sequence shown here is derived from an EMBL/GenBank/DDBJ whole genome shotgun (WGS) entry which is preliminary data.</text>
</comment>
<sequence>MFQRVVGRKKQNEIAVYVPRISDGSSRGGVMAHYLLVCAAAWSGFGSLVLVLFILQRCLSKKRNGVKDNDEIPNHNEQEKITDVMAPYAALDMNKIQKARRREHQEITVYAQDPPVEKGNRSFPPRAVEYELEPF</sequence>
<accession>A0A401P329</accession>
<gene>
    <name evidence="2" type="ORF">scyTo_0008070</name>
</gene>
<reference evidence="2 3" key="1">
    <citation type="journal article" date="2018" name="Nat. Ecol. Evol.">
        <title>Shark genomes provide insights into elasmobranch evolution and the origin of vertebrates.</title>
        <authorList>
            <person name="Hara Y"/>
            <person name="Yamaguchi K"/>
            <person name="Onimaru K"/>
            <person name="Kadota M"/>
            <person name="Koyanagi M"/>
            <person name="Keeley SD"/>
            <person name="Tatsumi K"/>
            <person name="Tanaka K"/>
            <person name="Motone F"/>
            <person name="Kageyama Y"/>
            <person name="Nozu R"/>
            <person name="Adachi N"/>
            <person name="Nishimura O"/>
            <person name="Nakagawa R"/>
            <person name="Tanegashima C"/>
            <person name="Kiyatake I"/>
            <person name="Matsumoto R"/>
            <person name="Murakumo K"/>
            <person name="Nishida K"/>
            <person name="Terakita A"/>
            <person name="Kuratani S"/>
            <person name="Sato K"/>
            <person name="Hyodo S Kuraku.S."/>
        </authorList>
    </citation>
    <scope>NUCLEOTIDE SEQUENCE [LARGE SCALE GENOMIC DNA]</scope>
</reference>
<evidence type="ECO:0000313" key="3">
    <source>
        <dbReference type="Proteomes" id="UP000288216"/>
    </source>
</evidence>
<dbReference type="AlphaFoldDB" id="A0A401P329"/>
<keyword evidence="1" id="KW-0812">Transmembrane</keyword>
<feature type="transmembrane region" description="Helical" evidence="1">
    <location>
        <begin position="32"/>
        <end position="55"/>
    </location>
</feature>
<protein>
    <submittedName>
        <fullName evidence="2">Uncharacterized protein</fullName>
    </submittedName>
</protein>
<keyword evidence="3" id="KW-1185">Reference proteome</keyword>
<keyword evidence="1" id="KW-0472">Membrane</keyword>
<proteinExistence type="predicted"/>
<dbReference type="EMBL" id="BFAA01003026">
    <property type="protein sequence ID" value="GCB67496.1"/>
    <property type="molecule type" value="Genomic_DNA"/>
</dbReference>
<name>A0A401P329_SCYTO</name>
<evidence type="ECO:0000313" key="2">
    <source>
        <dbReference type="EMBL" id="GCB67496.1"/>
    </source>
</evidence>